<protein>
    <submittedName>
        <fullName evidence="1">PadR family transcriptional regulator</fullName>
    </submittedName>
</protein>
<dbReference type="Gene3D" id="1.10.10.10">
    <property type="entry name" value="Winged helix-like DNA-binding domain superfamily/Winged helix DNA-binding domain"/>
    <property type="match status" value="1"/>
</dbReference>
<evidence type="ECO:0000313" key="1">
    <source>
        <dbReference type="EMBL" id="HAS8538320.1"/>
    </source>
</evidence>
<reference evidence="1" key="1">
    <citation type="journal article" date="2018" name="Genome Biol.">
        <title>SKESA: strategic k-mer extension for scrupulous assemblies.</title>
        <authorList>
            <person name="Souvorov A."/>
            <person name="Agarwala R."/>
            <person name="Lipman D.J."/>
        </authorList>
    </citation>
    <scope>NUCLEOTIDE SEQUENCE</scope>
    <source>
        <strain evidence="1">BCW_3452</strain>
    </source>
</reference>
<comment type="caution">
    <text evidence="1">The sequence shown here is derived from an EMBL/GenBank/DDBJ whole genome shotgun (WGS) entry which is preliminary data.</text>
</comment>
<dbReference type="InterPro" id="IPR036390">
    <property type="entry name" value="WH_DNA-bd_sf"/>
</dbReference>
<dbReference type="Proteomes" id="UP000863257">
    <property type="component" value="Unassembled WGS sequence"/>
</dbReference>
<organism evidence="1">
    <name type="scientific">Vibrio vulnificus</name>
    <dbReference type="NCBI Taxonomy" id="672"/>
    <lineage>
        <taxon>Bacteria</taxon>
        <taxon>Pseudomonadati</taxon>
        <taxon>Pseudomonadota</taxon>
        <taxon>Gammaproteobacteria</taxon>
        <taxon>Vibrionales</taxon>
        <taxon>Vibrionaceae</taxon>
        <taxon>Vibrio</taxon>
    </lineage>
</organism>
<name>A0A8H9MZ63_VIBVL</name>
<accession>A0A8H9MZ63</accession>
<reference evidence="1" key="2">
    <citation type="submission" date="2019-01" db="EMBL/GenBank/DDBJ databases">
        <authorList>
            <consortium name="NCBI Pathogen Detection Project"/>
        </authorList>
    </citation>
    <scope>NUCLEOTIDE SEQUENCE</scope>
    <source>
        <strain evidence="1">BCW_3452</strain>
    </source>
</reference>
<dbReference type="EMBL" id="DACRBY010000001">
    <property type="protein sequence ID" value="HAS8538320.1"/>
    <property type="molecule type" value="Genomic_DNA"/>
</dbReference>
<proteinExistence type="predicted"/>
<sequence length="172" mass="19644">MSQVANKLKGLPAVIRMLFWENGIDNLMHGYKVTKMLKELDVRYSHQQVYREVNKKLVPNGIVEVIMEPQEGKPDRKMWKWCGDNGKVSITDILDPNQMKVEDVVAFSCSELVKAKMDCVINELEAAMRSEADLSMPQECNAANYKVKCLQMQCDYLSNKLRVLQSKQSKAA</sequence>
<dbReference type="InterPro" id="IPR036388">
    <property type="entry name" value="WH-like_DNA-bd_sf"/>
</dbReference>
<dbReference type="SUPFAM" id="SSF46785">
    <property type="entry name" value="Winged helix' DNA-binding domain"/>
    <property type="match status" value="1"/>
</dbReference>
<gene>
    <name evidence="1" type="ORF">I7730_00710</name>
</gene>
<dbReference type="AlphaFoldDB" id="A0A8H9MZ63"/>